<keyword evidence="5" id="KW-1185">Reference proteome</keyword>
<protein>
    <recommendedName>
        <fullName evidence="3">Carrier domain-containing protein</fullName>
    </recommendedName>
</protein>
<dbReference type="RefSeq" id="WP_181459106.1">
    <property type="nucleotide sequence ID" value="NZ_JUGD01000017.1"/>
</dbReference>
<dbReference type="PANTHER" id="PTHR45527">
    <property type="entry name" value="NONRIBOSOMAL PEPTIDE SYNTHETASE"/>
    <property type="match status" value="1"/>
</dbReference>
<dbReference type="PANTHER" id="PTHR45527:SF1">
    <property type="entry name" value="FATTY ACID SYNTHASE"/>
    <property type="match status" value="1"/>
</dbReference>
<evidence type="ECO:0000313" key="4">
    <source>
        <dbReference type="EMBL" id="RAM63652.1"/>
    </source>
</evidence>
<dbReference type="InterPro" id="IPR006162">
    <property type="entry name" value="Ppantetheine_attach_site"/>
</dbReference>
<dbReference type="Gene3D" id="3.40.50.1820">
    <property type="entry name" value="alpha/beta hydrolase"/>
    <property type="match status" value="1"/>
</dbReference>
<evidence type="ECO:0000259" key="3">
    <source>
        <dbReference type="PROSITE" id="PS50075"/>
    </source>
</evidence>
<evidence type="ECO:0000256" key="2">
    <source>
        <dbReference type="ARBA" id="ARBA00022553"/>
    </source>
</evidence>
<dbReference type="InterPro" id="IPR009081">
    <property type="entry name" value="PP-bd_ACP"/>
</dbReference>
<reference evidence="4 5" key="1">
    <citation type="submission" date="2014-12" db="EMBL/GenBank/DDBJ databases">
        <title>Complete genome sequence of Herbaspirillum rubrisubalbicans Os38.</title>
        <authorList>
            <person name="Chen M."/>
            <person name="An Q."/>
        </authorList>
    </citation>
    <scope>NUCLEOTIDE SEQUENCE [LARGE SCALE GENOMIC DNA]</scope>
    <source>
        <strain evidence="4 5">Os38</strain>
    </source>
</reference>
<dbReference type="InterPro" id="IPR036736">
    <property type="entry name" value="ACP-like_sf"/>
</dbReference>
<dbReference type="SUPFAM" id="SSF47336">
    <property type="entry name" value="ACP-like"/>
    <property type="match status" value="1"/>
</dbReference>
<dbReference type="Proteomes" id="UP000248631">
    <property type="component" value="Unassembled WGS sequence"/>
</dbReference>
<sequence>MLLLKLDRIGVQDDFFELGGHSLLALQVIARIQTQFARSLELKIFFKYSTIERCAELLPQLPHCDCNDPLKTCSVDNPERKSK</sequence>
<feature type="domain" description="Carrier" evidence="3">
    <location>
        <begin position="1"/>
        <end position="62"/>
    </location>
</feature>
<organism evidence="4 5">
    <name type="scientific">Herbaspirillum rubrisubalbicans</name>
    <dbReference type="NCBI Taxonomy" id="80842"/>
    <lineage>
        <taxon>Bacteria</taxon>
        <taxon>Pseudomonadati</taxon>
        <taxon>Pseudomonadota</taxon>
        <taxon>Betaproteobacteria</taxon>
        <taxon>Burkholderiales</taxon>
        <taxon>Oxalobacteraceae</taxon>
        <taxon>Herbaspirillum</taxon>
    </lineage>
</organism>
<proteinExistence type="predicted"/>
<keyword evidence="2" id="KW-0597">Phosphoprotein</keyword>
<evidence type="ECO:0000256" key="1">
    <source>
        <dbReference type="ARBA" id="ARBA00022450"/>
    </source>
</evidence>
<dbReference type="Pfam" id="PF00550">
    <property type="entry name" value="PP-binding"/>
    <property type="match status" value="1"/>
</dbReference>
<dbReference type="EMBL" id="JUGD01000017">
    <property type="protein sequence ID" value="RAM63652.1"/>
    <property type="molecule type" value="Genomic_DNA"/>
</dbReference>
<accession>A0ABX9BZY0</accession>
<dbReference type="PROSITE" id="PS50075">
    <property type="entry name" value="CARRIER"/>
    <property type="match status" value="1"/>
</dbReference>
<keyword evidence="1" id="KW-0596">Phosphopantetheine</keyword>
<comment type="caution">
    <text evidence="4">The sequence shown here is derived from an EMBL/GenBank/DDBJ whole genome shotgun (WGS) entry which is preliminary data.</text>
</comment>
<dbReference type="PROSITE" id="PS00012">
    <property type="entry name" value="PHOSPHOPANTETHEINE"/>
    <property type="match status" value="1"/>
</dbReference>
<dbReference type="InterPro" id="IPR029058">
    <property type="entry name" value="AB_hydrolase_fold"/>
</dbReference>
<name>A0ABX9BZY0_9BURK</name>
<evidence type="ECO:0000313" key="5">
    <source>
        <dbReference type="Proteomes" id="UP000248631"/>
    </source>
</evidence>
<gene>
    <name evidence="4" type="ORF">RB24_14240</name>
</gene>